<dbReference type="InterPro" id="IPR020843">
    <property type="entry name" value="ER"/>
</dbReference>
<dbReference type="STRING" id="1246581.A0A2H9TK35"/>
<dbReference type="EMBL" id="MTSL01000142">
    <property type="protein sequence ID" value="PJF18096.1"/>
    <property type="molecule type" value="Genomic_DNA"/>
</dbReference>
<evidence type="ECO:0000313" key="4">
    <source>
        <dbReference type="EMBL" id="PJF18096.1"/>
    </source>
</evidence>
<dbReference type="InterPro" id="IPR047618">
    <property type="entry name" value="QOR-like"/>
</dbReference>
<evidence type="ECO:0000256" key="2">
    <source>
        <dbReference type="ARBA" id="ARBA00023002"/>
    </source>
</evidence>
<feature type="domain" description="Enoyl reductase (ER)" evidence="3">
    <location>
        <begin position="10"/>
        <end position="317"/>
    </location>
</feature>
<dbReference type="InterPro" id="IPR011032">
    <property type="entry name" value="GroES-like_sf"/>
</dbReference>
<dbReference type="SMART" id="SM00829">
    <property type="entry name" value="PKS_ER"/>
    <property type="match status" value="1"/>
</dbReference>
<sequence length="319" mass="33950">MKAVRVHTTGGIDKLTIEEIPVPVAKPGEVVVKNAFIGVNYIDIYHRTGLYPLALPVVLGREGSGVVESVGEGVSDLAVGDRVGYLGSHSYAEYNAVAAIHVVKLPAGMELEKGAACLLQGLTAGYLVFDSYKVQRGDFVVVPAAAGGTGSLICQLAKLQGATVIGIVSTEKKVQIAKDNGAAHVLLTSADITAEILKITGGRGAHVVYDGVGMALYEQLRKSLGKRGMYVSFGNAGGLIEKVNPADLIPKCLSFMRPVLFQYLETREEVLDLTSRVLPLIESGKLNIQIHKIYDFDNVAQAHQDLEGRGTTGKLLLKL</sequence>
<dbReference type="Pfam" id="PF00107">
    <property type="entry name" value="ADH_zinc_N"/>
    <property type="match status" value="1"/>
</dbReference>
<reference evidence="4 5" key="1">
    <citation type="submission" date="2016-10" db="EMBL/GenBank/DDBJ databases">
        <title>The genome of Paramicrosporidium saccamoebae is the missing link in understanding Cryptomycota and Microsporidia evolution.</title>
        <authorList>
            <person name="Quandt C.A."/>
            <person name="Beaudet D."/>
            <person name="Corsaro D."/>
            <person name="Michel R."/>
            <person name="Corradi N."/>
            <person name="James T."/>
        </authorList>
    </citation>
    <scope>NUCLEOTIDE SEQUENCE [LARGE SCALE GENOMIC DNA]</scope>
    <source>
        <strain evidence="4 5">KSL3</strain>
    </source>
</reference>
<keyword evidence="2" id="KW-0560">Oxidoreductase</keyword>
<dbReference type="SUPFAM" id="SSF50129">
    <property type="entry name" value="GroES-like"/>
    <property type="match status" value="1"/>
</dbReference>
<dbReference type="SUPFAM" id="SSF51735">
    <property type="entry name" value="NAD(P)-binding Rossmann-fold domains"/>
    <property type="match status" value="1"/>
</dbReference>
<dbReference type="PANTHER" id="PTHR48106">
    <property type="entry name" value="QUINONE OXIDOREDUCTASE PIG3-RELATED"/>
    <property type="match status" value="1"/>
</dbReference>
<comment type="caution">
    <text evidence="4">The sequence shown here is derived from an EMBL/GenBank/DDBJ whole genome shotgun (WGS) entry which is preliminary data.</text>
</comment>
<proteinExistence type="predicted"/>
<dbReference type="Proteomes" id="UP000240830">
    <property type="component" value="Unassembled WGS sequence"/>
</dbReference>
<evidence type="ECO:0000313" key="5">
    <source>
        <dbReference type="Proteomes" id="UP000240830"/>
    </source>
</evidence>
<dbReference type="InterPro" id="IPR036291">
    <property type="entry name" value="NAD(P)-bd_dom_sf"/>
</dbReference>
<dbReference type="GO" id="GO:0070402">
    <property type="term" value="F:NADPH binding"/>
    <property type="evidence" value="ECO:0007669"/>
    <property type="project" value="TreeGrafter"/>
</dbReference>
<dbReference type="InterPro" id="IPR013154">
    <property type="entry name" value="ADH-like_N"/>
</dbReference>
<keyword evidence="1" id="KW-0521">NADP</keyword>
<dbReference type="Gene3D" id="3.40.50.720">
    <property type="entry name" value="NAD(P)-binding Rossmann-like Domain"/>
    <property type="match status" value="1"/>
</dbReference>
<dbReference type="CDD" id="cd05286">
    <property type="entry name" value="QOR2"/>
    <property type="match status" value="1"/>
</dbReference>
<dbReference type="PANTHER" id="PTHR48106:SF13">
    <property type="entry name" value="QUINONE OXIDOREDUCTASE-RELATED"/>
    <property type="match status" value="1"/>
</dbReference>
<evidence type="ECO:0000259" key="3">
    <source>
        <dbReference type="SMART" id="SM00829"/>
    </source>
</evidence>
<keyword evidence="5" id="KW-1185">Reference proteome</keyword>
<dbReference type="GO" id="GO:0005829">
    <property type="term" value="C:cytosol"/>
    <property type="evidence" value="ECO:0007669"/>
    <property type="project" value="TreeGrafter"/>
</dbReference>
<dbReference type="GO" id="GO:0035925">
    <property type="term" value="F:mRNA 3'-UTR AU-rich region binding"/>
    <property type="evidence" value="ECO:0007669"/>
    <property type="project" value="TreeGrafter"/>
</dbReference>
<dbReference type="Pfam" id="PF08240">
    <property type="entry name" value="ADH_N"/>
    <property type="match status" value="1"/>
</dbReference>
<gene>
    <name evidence="4" type="ORF">PSACC_02092</name>
</gene>
<dbReference type="OrthoDB" id="48317at2759"/>
<name>A0A2H9TK35_9FUNG</name>
<dbReference type="AlphaFoldDB" id="A0A2H9TK35"/>
<accession>A0A2H9TK35</accession>
<evidence type="ECO:0000256" key="1">
    <source>
        <dbReference type="ARBA" id="ARBA00022857"/>
    </source>
</evidence>
<organism evidence="4 5">
    <name type="scientific">Paramicrosporidium saccamoebae</name>
    <dbReference type="NCBI Taxonomy" id="1246581"/>
    <lineage>
        <taxon>Eukaryota</taxon>
        <taxon>Fungi</taxon>
        <taxon>Fungi incertae sedis</taxon>
        <taxon>Cryptomycota</taxon>
        <taxon>Cryptomycota incertae sedis</taxon>
        <taxon>Paramicrosporidium</taxon>
    </lineage>
</organism>
<dbReference type="Gene3D" id="3.90.180.10">
    <property type="entry name" value="Medium-chain alcohol dehydrogenases, catalytic domain"/>
    <property type="match status" value="1"/>
</dbReference>
<protein>
    <recommendedName>
        <fullName evidence="3">Enoyl reductase (ER) domain-containing protein</fullName>
    </recommendedName>
</protein>
<dbReference type="InterPro" id="IPR013149">
    <property type="entry name" value="ADH-like_C"/>
</dbReference>
<dbReference type="GO" id="GO:0003960">
    <property type="term" value="F:quinone reductase (NADPH) activity"/>
    <property type="evidence" value="ECO:0007669"/>
    <property type="project" value="InterPro"/>
</dbReference>